<evidence type="ECO:0000256" key="1">
    <source>
        <dbReference type="SAM" id="MobiDB-lite"/>
    </source>
</evidence>
<gene>
    <name evidence="2" type="ORF">CIK79_05035</name>
</gene>
<dbReference type="RefSeq" id="WP_096157556.1">
    <property type="nucleotide sequence ID" value="NZ_NRGX01000001.1"/>
</dbReference>
<feature type="region of interest" description="Disordered" evidence="1">
    <location>
        <begin position="29"/>
        <end position="77"/>
    </location>
</feature>
<organism evidence="2 3">
    <name type="scientific">Brevibacterium aurantiacum</name>
    <dbReference type="NCBI Taxonomy" id="273384"/>
    <lineage>
        <taxon>Bacteria</taxon>
        <taxon>Bacillati</taxon>
        <taxon>Actinomycetota</taxon>
        <taxon>Actinomycetes</taxon>
        <taxon>Micrococcales</taxon>
        <taxon>Brevibacteriaceae</taxon>
        <taxon>Brevibacterium</taxon>
    </lineage>
</organism>
<reference evidence="2 3" key="1">
    <citation type="journal article" date="2017" name="Elife">
        <title>Extensive horizontal gene transfer in cheese-associated bacteria.</title>
        <authorList>
            <person name="Bonham K.S."/>
            <person name="Wolfe B.E."/>
            <person name="Dutton R.J."/>
        </authorList>
    </citation>
    <scope>NUCLEOTIDE SEQUENCE [LARGE SCALE GENOMIC DNA]</scope>
    <source>
        <strain evidence="2 3">JB5</strain>
    </source>
</reference>
<feature type="compositionally biased region" description="Polar residues" evidence="1">
    <location>
        <begin position="29"/>
        <end position="43"/>
    </location>
</feature>
<evidence type="ECO:0008006" key="4">
    <source>
        <dbReference type="Google" id="ProtNLM"/>
    </source>
</evidence>
<accession>A0A2A3X207</accession>
<sequence length="341" mass="36708">MKVVFQGAGAIGAAAAALFGRRHETVVVSRSANPGSEALNSPDTVRLQDTVRPQSSAPTRDTARPRDAAYPRRVGSNGRETVRRVSVVDWATVSSSSWDLVVLTTRPGDLDEPVAASISGIRPSIIAITSQVDGDRDIAVSMFPDSEILVFSPALLSERTTGRNVRYWQPPGMPVFMASGRRETVRGLRRGLGGGLIVGVPDFMISAPPAVFIPYVAELSVREGSWTALRTHLRRPTQASAEAVHAVTGVRIPMSARGTGLVLDALELFVPIDVGEYAGRHFARHEGQTLDMLNGWAGQMTRRAARRDSQRNPKRNAAPALAELAPALGELAQALRLRVTR</sequence>
<name>A0A2A3X207_BREAU</name>
<proteinExistence type="predicted"/>
<dbReference type="AlphaFoldDB" id="A0A2A3X207"/>
<dbReference type="EMBL" id="NRGX01000001">
    <property type="protein sequence ID" value="PCC17708.1"/>
    <property type="molecule type" value="Genomic_DNA"/>
</dbReference>
<protein>
    <recommendedName>
        <fullName evidence="4">Ketopantoate reductase N-terminal domain-containing protein</fullName>
    </recommendedName>
</protein>
<evidence type="ECO:0000313" key="2">
    <source>
        <dbReference type="EMBL" id="PCC17708.1"/>
    </source>
</evidence>
<comment type="caution">
    <text evidence="2">The sequence shown here is derived from an EMBL/GenBank/DDBJ whole genome shotgun (WGS) entry which is preliminary data.</text>
</comment>
<dbReference type="Proteomes" id="UP000218377">
    <property type="component" value="Unassembled WGS sequence"/>
</dbReference>
<feature type="compositionally biased region" description="Basic and acidic residues" evidence="1">
    <location>
        <begin position="61"/>
        <end position="70"/>
    </location>
</feature>
<evidence type="ECO:0000313" key="3">
    <source>
        <dbReference type="Proteomes" id="UP000218377"/>
    </source>
</evidence>